<organism evidence="2">
    <name type="scientific">Zea mays</name>
    <name type="common">Maize</name>
    <dbReference type="NCBI Taxonomy" id="4577"/>
    <lineage>
        <taxon>Eukaryota</taxon>
        <taxon>Viridiplantae</taxon>
        <taxon>Streptophyta</taxon>
        <taxon>Embryophyta</taxon>
        <taxon>Tracheophyta</taxon>
        <taxon>Spermatophyta</taxon>
        <taxon>Magnoliopsida</taxon>
        <taxon>Liliopsida</taxon>
        <taxon>Poales</taxon>
        <taxon>Poaceae</taxon>
        <taxon>PACMAD clade</taxon>
        <taxon>Panicoideae</taxon>
        <taxon>Andropogonodae</taxon>
        <taxon>Andropogoneae</taxon>
        <taxon>Tripsacinae</taxon>
        <taxon>Zea</taxon>
    </lineage>
</organism>
<dbReference type="EMBL" id="BT040673">
    <property type="protein sequence ID" value="ACF85678.1"/>
    <property type="molecule type" value="mRNA"/>
</dbReference>
<reference evidence="2" key="1">
    <citation type="journal article" date="2009" name="PLoS Genet.">
        <title>Sequencing, mapping, and analysis of 27,455 maize full-length cDNAs.</title>
        <authorList>
            <person name="Soderlund C."/>
            <person name="Descour A."/>
            <person name="Kudrna D."/>
            <person name="Bomhoff M."/>
            <person name="Boyd L."/>
            <person name="Currie J."/>
            <person name="Angelova A."/>
            <person name="Collura K."/>
            <person name="Wissotski M."/>
            <person name="Ashley E."/>
            <person name="Morrow D."/>
            <person name="Fernandes J."/>
            <person name="Walbot V."/>
            <person name="Yu Y."/>
        </authorList>
    </citation>
    <scope>NUCLEOTIDE SEQUENCE</scope>
    <source>
        <strain evidence="2">B73</strain>
    </source>
</reference>
<evidence type="ECO:0000256" key="1">
    <source>
        <dbReference type="SAM" id="MobiDB-lite"/>
    </source>
</evidence>
<dbReference type="Gramene" id="Zm00001eb188420_T001">
    <property type="protein sequence ID" value="Zm00001eb188420_P001"/>
    <property type="gene ID" value="Zm00001eb188420"/>
</dbReference>
<reference evidence="3" key="3">
    <citation type="submission" date="2019-07" db="EMBL/GenBank/DDBJ databases">
        <authorList>
            <person name="Seetharam A."/>
            <person name="Woodhouse M."/>
            <person name="Cannon E."/>
        </authorList>
    </citation>
    <scope>NUCLEOTIDE SEQUENCE [LARGE SCALE GENOMIC DNA]</scope>
    <source>
        <strain evidence="3">cv. B73</strain>
    </source>
</reference>
<dbReference type="AlphaFoldDB" id="B4FU85"/>
<proteinExistence type="evidence at transcript level"/>
<keyword evidence="4" id="KW-1185">Reference proteome</keyword>
<dbReference type="EnsemblPlants" id="Zm00001eb188420_T001">
    <property type="protein sequence ID" value="Zm00001eb188420_P001"/>
    <property type="gene ID" value="Zm00001eb188420"/>
</dbReference>
<protein>
    <submittedName>
        <fullName evidence="2 3">Uncharacterized protein</fullName>
    </submittedName>
</protein>
<reference evidence="3" key="4">
    <citation type="submission" date="2021-05" db="UniProtKB">
        <authorList>
            <consortium name="EnsemblPlants"/>
        </authorList>
    </citation>
    <scope>IDENTIFICATION</scope>
    <source>
        <strain evidence="3">cv. B73</strain>
    </source>
</reference>
<reference evidence="4" key="2">
    <citation type="journal article" date="2009" name="Science">
        <title>The B73 maize genome: complexity, diversity, and dynamics.</title>
        <authorList>
            <person name="Schnable P.S."/>
            <person name="Ware D."/>
            <person name="Fulton R.S."/>
            <person name="Stein J.C."/>
            <person name="Wei F."/>
            <person name="Pasternak S."/>
            <person name="Liang C."/>
            <person name="Zhang J."/>
            <person name="Fulton L."/>
            <person name="Graves T.A."/>
            <person name="Minx P."/>
            <person name="Reily A.D."/>
            <person name="Courtney L."/>
            <person name="Kruchowski S.S."/>
            <person name="Tomlinson C."/>
            <person name="Strong C."/>
            <person name="Delehaunty K."/>
            <person name="Fronick C."/>
            <person name="Courtney B."/>
            <person name="Rock S.M."/>
            <person name="Belter E."/>
            <person name="Du F."/>
            <person name="Kim K."/>
            <person name="Abbott R.M."/>
            <person name="Cotton M."/>
            <person name="Levy A."/>
            <person name="Marchetto P."/>
            <person name="Ochoa K."/>
            <person name="Jackson S.M."/>
            <person name="Gillam B."/>
            <person name="Chen W."/>
            <person name="Yan L."/>
            <person name="Higginbotham J."/>
            <person name="Cardenas M."/>
            <person name="Waligorski J."/>
            <person name="Applebaum E."/>
            <person name="Phelps L."/>
            <person name="Falcone J."/>
            <person name="Kanchi K."/>
            <person name="Thane T."/>
            <person name="Scimone A."/>
            <person name="Thane N."/>
            <person name="Henke J."/>
            <person name="Wang T."/>
            <person name="Ruppert J."/>
            <person name="Shah N."/>
            <person name="Rotter K."/>
            <person name="Hodges J."/>
            <person name="Ingenthron E."/>
            <person name="Cordes M."/>
            <person name="Kohlberg S."/>
            <person name="Sgro J."/>
            <person name="Delgado B."/>
            <person name="Mead K."/>
            <person name="Chinwalla A."/>
            <person name="Leonard S."/>
            <person name="Crouse K."/>
            <person name="Collura K."/>
            <person name="Kudrna D."/>
            <person name="Currie J."/>
            <person name="He R."/>
            <person name="Angelova A."/>
            <person name="Rajasekar S."/>
            <person name="Mueller T."/>
            <person name="Lomeli R."/>
            <person name="Scara G."/>
            <person name="Ko A."/>
            <person name="Delaney K."/>
            <person name="Wissotski M."/>
            <person name="Lopez G."/>
            <person name="Campos D."/>
            <person name="Braidotti M."/>
            <person name="Ashley E."/>
            <person name="Golser W."/>
            <person name="Kim H."/>
            <person name="Lee S."/>
            <person name="Lin J."/>
            <person name="Dujmic Z."/>
            <person name="Kim W."/>
            <person name="Talag J."/>
            <person name="Zuccolo A."/>
            <person name="Fan C."/>
            <person name="Sebastian A."/>
            <person name="Kramer M."/>
            <person name="Spiegel L."/>
            <person name="Nascimento L."/>
            <person name="Zutavern T."/>
            <person name="Miller B."/>
            <person name="Ambroise C."/>
            <person name="Muller S."/>
            <person name="Spooner W."/>
            <person name="Narechania A."/>
            <person name="Ren L."/>
            <person name="Wei S."/>
            <person name="Kumari S."/>
            <person name="Faga B."/>
            <person name="Levy M.J."/>
            <person name="McMahan L."/>
            <person name="Van Buren P."/>
            <person name="Vaughn M.W."/>
            <person name="Ying K."/>
            <person name="Yeh C.-T."/>
            <person name="Emrich S.J."/>
            <person name="Jia Y."/>
            <person name="Kalyanaraman A."/>
            <person name="Hsia A.-P."/>
            <person name="Barbazuk W.B."/>
            <person name="Baucom R.S."/>
            <person name="Brutnell T.P."/>
            <person name="Carpita N.C."/>
            <person name="Chaparro C."/>
            <person name="Chia J.-M."/>
            <person name="Deragon J.-M."/>
            <person name="Estill J.C."/>
            <person name="Fu Y."/>
            <person name="Jeddeloh J.A."/>
            <person name="Han Y."/>
            <person name="Lee H."/>
            <person name="Li P."/>
            <person name="Lisch D.R."/>
            <person name="Liu S."/>
            <person name="Liu Z."/>
            <person name="Nagel D.H."/>
            <person name="McCann M.C."/>
            <person name="SanMiguel P."/>
            <person name="Myers A.M."/>
            <person name="Nettleton D."/>
            <person name="Nguyen J."/>
            <person name="Penning B.W."/>
            <person name="Ponnala L."/>
            <person name="Schneider K.L."/>
            <person name="Schwartz D.C."/>
            <person name="Sharma A."/>
            <person name="Soderlund C."/>
            <person name="Springer N.M."/>
            <person name="Sun Q."/>
            <person name="Wang H."/>
            <person name="Waterman M."/>
            <person name="Westerman R."/>
            <person name="Wolfgruber T.K."/>
            <person name="Yang L."/>
            <person name="Yu Y."/>
            <person name="Zhang L."/>
            <person name="Zhou S."/>
            <person name="Zhu Q."/>
            <person name="Bennetzen J.L."/>
            <person name="Dawe R.K."/>
            <person name="Jiang J."/>
            <person name="Jiang N."/>
            <person name="Presting G.G."/>
            <person name="Wessler S.R."/>
            <person name="Aluru S."/>
            <person name="Martienssen R.A."/>
            <person name="Clifton S.W."/>
            <person name="McCombie W.R."/>
            <person name="Wing R.A."/>
            <person name="Wilson R.K."/>
        </authorList>
    </citation>
    <scope>NUCLEOTIDE SEQUENCE [LARGE SCALE GENOMIC DNA]</scope>
    <source>
        <strain evidence="4">cv. B73</strain>
    </source>
</reference>
<evidence type="ECO:0000313" key="2">
    <source>
        <dbReference type="EMBL" id="ACF85678.1"/>
    </source>
</evidence>
<accession>B4FU85</accession>
<dbReference type="EnsemblPlants" id="Zm00001eb188430_T001">
    <property type="protein sequence ID" value="Zm00001eb188430_P001"/>
    <property type="gene ID" value="Zm00001eb188430"/>
</dbReference>
<dbReference type="Proteomes" id="UP000007305">
    <property type="component" value="Chromosome 4"/>
</dbReference>
<sequence>MCPPAVHRCRKLASALHHGELPIAVQLAGFSYRAPSTTSSDLERSCSASGGPSSSTPAALTCVSSCAGHPAACPTPLASFLHRAVLAMDAVLHAPASRSDLSQHPLGN</sequence>
<feature type="compositionally biased region" description="Low complexity" evidence="1">
    <location>
        <begin position="45"/>
        <end position="57"/>
    </location>
</feature>
<evidence type="ECO:0000313" key="3">
    <source>
        <dbReference type="EnsemblPlants" id="Zm00001eb188420_P001"/>
    </source>
</evidence>
<name>B4FU85_MAIZE</name>
<feature type="region of interest" description="Disordered" evidence="1">
    <location>
        <begin position="35"/>
        <end position="57"/>
    </location>
</feature>
<dbReference type="Gramene" id="Zm00001eb188430_T001">
    <property type="protein sequence ID" value="Zm00001eb188430_P001"/>
    <property type="gene ID" value="Zm00001eb188430"/>
</dbReference>
<evidence type="ECO:0000313" key="4">
    <source>
        <dbReference type="Proteomes" id="UP000007305"/>
    </source>
</evidence>